<keyword evidence="3" id="KW-0238">DNA-binding</keyword>
<reference evidence="6 7" key="1">
    <citation type="journal article" date="2021" name="Genome Biol. Evol.">
        <title>Complete Genome Sequencing of a Novel Gloeobacter Species from a Waterfall Cave in Mexico.</title>
        <authorList>
            <person name="Saw J.H."/>
            <person name="Cardona T."/>
            <person name="Montejano G."/>
        </authorList>
    </citation>
    <scope>NUCLEOTIDE SEQUENCE [LARGE SCALE GENOMIC DNA]</scope>
    <source>
        <strain evidence="6">MG652769</strain>
    </source>
</reference>
<keyword evidence="1" id="KW-0805">Transcription regulation</keyword>
<dbReference type="SUPFAM" id="SSF88659">
    <property type="entry name" value="Sigma3 and sigma4 domains of RNA polymerase sigma factors"/>
    <property type="match status" value="1"/>
</dbReference>
<keyword evidence="4" id="KW-0804">Transcription</keyword>
<feature type="compositionally biased region" description="Pro residues" evidence="5">
    <location>
        <begin position="398"/>
        <end position="412"/>
    </location>
</feature>
<evidence type="ECO:0000256" key="3">
    <source>
        <dbReference type="ARBA" id="ARBA00023125"/>
    </source>
</evidence>
<evidence type="ECO:0000256" key="2">
    <source>
        <dbReference type="ARBA" id="ARBA00023082"/>
    </source>
</evidence>
<keyword evidence="7" id="KW-1185">Reference proteome</keyword>
<dbReference type="PANTHER" id="PTHR30385:SF4">
    <property type="entry name" value="RNA POLYMERASE SIGMA-E FACTOR"/>
    <property type="match status" value="1"/>
</dbReference>
<dbReference type="EMBL" id="CP063845">
    <property type="protein sequence ID" value="UFP94833.1"/>
    <property type="molecule type" value="Genomic_DNA"/>
</dbReference>
<feature type="region of interest" description="Disordered" evidence="5">
    <location>
        <begin position="278"/>
        <end position="302"/>
    </location>
</feature>
<feature type="compositionally biased region" description="Low complexity" evidence="5">
    <location>
        <begin position="151"/>
        <end position="162"/>
    </location>
</feature>
<gene>
    <name evidence="6" type="ORF">ISF26_00860</name>
</gene>
<keyword evidence="2" id="KW-0731">Sigma factor</keyword>
<dbReference type="InterPro" id="IPR014284">
    <property type="entry name" value="RNA_pol_sigma-70_dom"/>
</dbReference>
<organism evidence="6 7">
    <name type="scientific">Gloeobacter morelensis MG652769</name>
    <dbReference type="NCBI Taxonomy" id="2781736"/>
    <lineage>
        <taxon>Bacteria</taxon>
        <taxon>Bacillati</taxon>
        <taxon>Cyanobacteriota</taxon>
        <taxon>Cyanophyceae</taxon>
        <taxon>Gloeobacterales</taxon>
        <taxon>Gloeobacteraceae</taxon>
        <taxon>Gloeobacter</taxon>
        <taxon>Gloeobacter morelensis</taxon>
    </lineage>
</organism>
<feature type="compositionally biased region" description="Pro residues" evidence="5">
    <location>
        <begin position="438"/>
        <end position="447"/>
    </location>
</feature>
<sequence length="567" mass="62110">MKVLNLAQPSIADMLHELAVRLQPLVWQWHVIRRETAITPAERNTKLARLEREANRAGMVEMHRLLRHLCRQYCSARNVAWEGRFDVQAFEEEVLLLLHERLPQFEPQRGRFSTWLSNHVLQEVFSSLQRRVNPRWGRPAPVTERGRQQRRTALQLARAASAPRGTSSGGDPPPELLEGIADDRSGIGDGLLEQQCREQFLQAVDRLSAADQLLLERIFLRGEVKQDVARSMGRSPGRISQKLGEIKKRLAELLGPDFNDECGDTHFCCDAQCRRSREVEPKSAPGPQSAGAPAASDRRTAEDMAEAIPELLRRSGWTGSAGTVRPCSDPAEQALWDQLMARPVPPRDRRWWYLGAMAAGVGVVLLAGLARIAPTPSPSTVADAPPPPERPATRRPQADPPPKAAPRSPAAPTPRQTRKPQAVAERPAARPRPQNKPSVPPAAPRLPAPLIATGPERVVVRGDTDSTHRDYAATLCKALGELPPLPGADGPTVLEVPLSAAAGQVHLEKAPEVLISGGAEQDAALLGAVEALQAKGLPDWPDGTERTARYLLTFDSTEKQPLDCRPD</sequence>
<dbReference type="Proteomes" id="UP001054846">
    <property type="component" value="Chromosome"/>
</dbReference>
<evidence type="ECO:0000313" key="7">
    <source>
        <dbReference type="Proteomes" id="UP001054846"/>
    </source>
</evidence>
<feature type="region of interest" description="Disordered" evidence="5">
    <location>
        <begin position="376"/>
        <end position="454"/>
    </location>
</feature>
<dbReference type="RefSeq" id="WP_230841899.1">
    <property type="nucleotide sequence ID" value="NZ_CP063845.1"/>
</dbReference>
<dbReference type="PANTHER" id="PTHR30385">
    <property type="entry name" value="SIGMA FACTOR F FLAGELLAR"/>
    <property type="match status" value="1"/>
</dbReference>
<name>A0ABY3PMM6_9CYAN</name>
<proteinExistence type="predicted"/>
<evidence type="ECO:0000256" key="5">
    <source>
        <dbReference type="SAM" id="MobiDB-lite"/>
    </source>
</evidence>
<evidence type="ECO:0000256" key="1">
    <source>
        <dbReference type="ARBA" id="ARBA00023015"/>
    </source>
</evidence>
<feature type="region of interest" description="Disordered" evidence="5">
    <location>
        <begin position="136"/>
        <end position="183"/>
    </location>
</feature>
<feature type="compositionally biased region" description="Low complexity" evidence="5">
    <location>
        <begin position="283"/>
        <end position="295"/>
    </location>
</feature>
<dbReference type="NCBIfam" id="TIGR02937">
    <property type="entry name" value="sigma70-ECF"/>
    <property type="match status" value="1"/>
</dbReference>
<accession>A0ABY3PMM6</accession>
<protein>
    <submittedName>
        <fullName evidence="6">Sigma-70 family RNA polymerase sigma factor</fullName>
    </submittedName>
</protein>
<evidence type="ECO:0000256" key="4">
    <source>
        <dbReference type="ARBA" id="ARBA00023163"/>
    </source>
</evidence>
<evidence type="ECO:0000313" key="6">
    <source>
        <dbReference type="EMBL" id="UFP94833.1"/>
    </source>
</evidence>
<dbReference type="InterPro" id="IPR013324">
    <property type="entry name" value="RNA_pol_sigma_r3/r4-like"/>
</dbReference>